<proteinExistence type="predicted"/>
<organism evidence="2 3">
    <name type="scientific">Burkholderia cenocepacia</name>
    <dbReference type="NCBI Taxonomy" id="95486"/>
    <lineage>
        <taxon>Bacteria</taxon>
        <taxon>Pseudomonadati</taxon>
        <taxon>Pseudomonadota</taxon>
        <taxon>Betaproteobacteria</taxon>
        <taxon>Burkholderiales</taxon>
        <taxon>Burkholderiaceae</taxon>
        <taxon>Burkholderia</taxon>
        <taxon>Burkholderia cepacia complex</taxon>
    </lineage>
</organism>
<sequence>MNGGGMIYGYLTLMLSSIASAAASVLLKLAADLSPDSARLFQFLGGTGLKVAAVGCYGVGFIFYSISLKSIQLQVAYPIMVGLTILLLFAYGFLISQPMSAASVLGAALVCAGIFLISAR</sequence>
<dbReference type="InterPro" id="IPR037185">
    <property type="entry name" value="EmrE-like"/>
</dbReference>
<feature type="transmembrane region" description="Helical" evidence="1">
    <location>
        <begin position="43"/>
        <end position="63"/>
    </location>
</feature>
<keyword evidence="1" id="KW-0812">Transmembrane</keyword>
<keyword evidence="1" id="KW-0472">Membrane</keyword>
<evidence type="ECO:0000256" key="1">
    <source>
        <dbReference type="SAM" id="Phobius"/>
    </source>
</evidence>
<dbReference type="Gene3D" id="1.10.3730.20">
    <property type="match status" value="1"/>
</dbReference>
<dbReference type="EMBL" id="CP034545">
    <property type="protein sequence ID" value="AZQ50317.1"/>
    <property type="molecule type" value="Genomic_DNA"/>
</dbReference>
<dbReference type="Proteomes" id="UP000277191">
    <property type="component" value="Chromosome 1"/>
</dbReference>
<feature type="transmembrane region" description="Helical" evidence="1">
    <location>
        <begin position="100"/>
        <end position="119"/>
    </location>
</feature>
<dbReference type="SUPFAM" id="SSF103481">
    <property type="entry name" value="Multidrug resistance efflux transporter EmrE"/>
    <property type="match status" value="1"/>
</dbReference>
<feature type="transmembrane region" description="Helical" evidence="1">
    <location>
        <begin position="7"/>
        <end position="31"/>
    </location>
</feature>
<evidence type="ECO:0000313" key="2">
    <source>
        <dbReference type="EMBL" id="AZQ50317.1"/>
    </source>
</evidence>
<protein>
    <submittedName>
        <fullName evidence="2">Ligand-binding protein SH3</fullName>
    </submittedName>
</protein>
<name>A0A3Q9F634_9BURK</name>
<keyword evidence="1" id="KW-1133">Transmembrane helix</keyword>
<gene>
    <name evidence="2" type="ORF">D5R55_04445</name>
</gene>
<dbReference type="AlphaFoldDB" id="A0A3Q9F634"/>
<accession>A0A3Q9F634</accession>
<reference evidence="2 3" key="1">
    <citation type="submission" date="2018-12" db="EMBL/GenBank/DDBJ databases">
        <title>Cadmium resistance mechanism in endophytic bacteria Burkholderia cenocepacia YG-3.</title>
        <authorList>
            <person name="Zhang X."/>
            <person name="Wang X."/>
            <person name="Zhu Y."/>
        </authorList>
    </citation>
    <scope>NUCLEOTIDE SEQUENCE [LARGE SCALE GENOMIC DNA]</scope>
    <source>
        <strain evidence="2 3">YG-3</strain>
    </source>
</reference>
<evidence type="ECO:0000313" key="3">
    <source>
        <dbReference type="Proteomes" id="UP000277191"/>
    </source>
</evidence>
<feature type="transmembrane region" description="Helical" evidence="1">
    <location>
        <begin position="75"/>
        <end position="94"/>
    </location>
</feature>